<keyword evidence="4" id="KW-0433">Leucine-rich repeat</keyword>
<evidence type="ECO:0000256" key="12">
    <source>
        <dbReference type="SAM" id="SignalP"/>
    </source>
</evidence>
<evidence type="ECO:0008006" key="17">
    <source>
        <dbReference type="Google" id="ProtNLM"/>
    </source>
</evidence>
<keyword evidence="3" id="KW-1003">Cell membrane</keyword>
<feature type="signal peptide" evidence="12">
    <location>
        <begin position="1"/>
        <end position="25"/>
    </location>
</feature>
<evidence type="ECO:0000259" key="13">
    <source>
        <dbReference type="Pfam" id="PF08263"/>
    </source>
</evidence>
<sequence>MEFTWLSPFICLLLYFQAICSPSLPFPILCPHDQGLALLQIKKSFSTSTSASFVHHELESWKEGTDCCSWNGVECDTETGHVIGLNVSGRMLHGALNSNSTLFSLTHLQTLDLSNNDFSGSHIPSLFSHLLNLTCLNLSSSNVAGQVPSEISLLSKLVFLDLSFNENLVLETTSFTKVVQNLTKLRELSLSTVDMASVALHSLMNLSSSLSSLRLVSCALQGKFPDEIFHRSNLQLLDIEDNKDLTGSLPRFNGSSRLWFLALSFTSISVYLELDFFSSPHSLKELYLSSCNVMGSNFAFLGNLTQLTRLDLSGNNFNGQIPPSLGILEHLDFLDLSNNNFSGLFPFVVCNLTKLQFLSLSNNKITGIIPSQVGNFSSLNQLYLFENFLKGALPPSLFSLPSLKYIFLGNNLFSGHLSQFQYNSSLKYIDLSSNLLDGPIPSSICQSCQFG</sequence>
<dbReference type="PANTHER" id="PTHR48061">
    <property type="entry name" value="LEUCINE-RICH REPEAT RECEPTOR PROTEIN KINASE EMS1-LIKE-RELATED"/>
    <property type="match status" value="1"/>
</dbReference>
<evidence type="ECO:0000256" key="7">
    <source>
        <dbReference type="ARBA" id="ARBA00022737"/>
    </source>
</evidence>
<dbReference type="InterPro" id="IPR055414">
    <property type="entry name" value="LRR_R13L4/SHOC2-like"/>
</dbReference>
<dbReference type="SMART" id="SM00369">
    <property type="entry name" value="LRR_TYP"/>
    <property type="match status" value="6"/>
</dbReference>
<evidence type="ECO:0000256" key="5">
    <source>
        <dbReference type="ARBA" id="ARBA00022692"/>
    </source>
</evidence>
<dbReference type="Pfam" id="PF08263">
    <property type="entry name" value="LRRNT_2"/>
    <property type="match status" value="1"/>
</dbReference>
<keyword evidence="7" id="KW-0677">Repeat</keyword>
<organism evidence="15 16">
    <name type="scientific">Hevea brasiliensis</name>
    <name type="common">Para rubber tree</name>
    <name type="synonym">Siphonia brasiliensis</name>
    <dbReference type="NCBI Taxonomy" id="3981"/>
    <lineage>
        <taxon>Eukaryota</taxon>
        <taxon>Viridiplantae</taxon>
        <taxon>Streptophyta</taxon>
        <taxon>Embryophyta</taxon>
        <taxon>Tracheophyta</taxon>
        <taxon>Spermatophyta</taxon>
        <taxon>Magnoliopsida</taxon>
        <taxon>eudicotyledons</taxon>
        <taxon>Gunneridae</taxon>
        <taxon>Pentapetalae</taxon>
        <taxon>rosids</taxon>
        <taxon>fabids</taxon>
        <taxon>Malpighiales</taxon>
        <taxon>Euphorbiaceae</taxon>
        <taxon>Crotonoideae</taxon>
        <taxon>Micrandreae</taxon>
        <taxon>Hevea</taxon>
    </lineage>
</organism>
<gene>
    <name evidence="15" type="ORF">P3X46_026898</name>
</gene>
<accession>A0ABQ9KZT5</accession>
<dbReference type="InterPro" id="IPR046956">
    <property type="entry name" value="RLP23-like"/>
</dbReference>
<keyword evidence="10" id="KW-0675">Receptor</keyword>
<protein>
    <recommendedName>
        <fullName evidence="17">Leucine-rich repeat-containing N-terminal plant-type domain-containing protein</fullName>
    </recommendedName>
</protein>
<dbReference type="Pfam" id="PF00560">
    <property type="entry name" value="LRR_1"/>
    <property type="match status" value="2"/>
</dbReference>
<feature type="domain" description="Disease resistance R13L4/SHOC-2-like LRR" evidence="14">
    <location>
        <begin position="277"/>
        <end position="386"/>
    </location>
</feature>
<keyword evidence="5" id="KW-0812">Transmembrane</keyword>
<comment type="similarity">
    <text evidence="2">Belongs to the RLP family.</text>
</comment>
<dbReference type="InterPro" id="IPR032675">
    <property type="entry name" value="LRR_dom_sf"/>
</dbReference>
<evidence type="ECO:0000256" key="11">
    <source>
        <dbReference type="ARBA" id="ARBA00023180"/>
    </source>
</evidence>
<dbReference type="EMBL" id="JARPOI010000015">
    <property type="protein sequence ID" value="KAJ9153463.1"/>
    <property type="molecule type" value="Genomic_DNA"/>
</dbReference>
<feature type="chain" id="PRO_5045789365" description="Leucine-rich repeat-containing N-terminal plant-type domain-containing protein" evidence="12">
    <location>
        <begin position="26"/>
        <end position="451"/>
    </location>
</feature>
<dbReference type="Pfam" id="PF23598">
    <property type="entry name" value="LRR_14"/>
    <property type="match status" value="1"/>
</dbReference>
<keyword evidence="9" id="KW-0472">Membrane</keyword>
<keyword evidence="16" id="KW-1185">Reference proteome</keyword>
<comment type="caution">
    <text evidence="15">The sequence shown here is derived from an EMBL/GenBank/DDBJ whole genome shotgun (WGS) entry which is preliminary data.</text>
</comment>
<keyword evidence="8" id="KW-1133">Transmembrane helix</keyword>
<evidence type="ECO:0000256" key="8">
    <source>
        <dbReference type="ARBA" id="ARBA00022989"/>
    </source>
</evidence>
<evidence type="ECO:0000259" key="14">
    <source>
        <dbReference type="Pfam" id="PF23598"/>
    </source>
</evidence>
<dbReference type="InterPro" id="IPR013210">
    <property type="entry name" value="LRR_N_plant-typ"/>
</dbReference>
<evidence type="ECO:0000256" key="10">
    <source>
        <dbReference type="ARBA" id="ARBA00023170"/>
    </source>
</evidence>
<keyword evidence="11" id="KW-0325">Glycoprotein</keyword>
<reference evidence="15 16" key="1">
    <citation type="journal article" date="2023" name="Plant Biotechnol. J.">
        <title>Chromosome-level wild Hevea brasiliensis genome provides new tools for genomic-assisted breeding and valuable loci to elevate rubber yield.</title>
        <authorList>
            <person name="Cheng H."/>
            <person name="Song X."/>
            <person name="Hu Y."/>
            <person name="Wu T."/>
            <person name="Yang Q."/>
            <person name="An Z."/>
            <person name="Feng S."/>
            <person name="Deng Z."/>
            <person name="Wu W."/>
            <person name="Zeng X."/>
            <person name="Tu M."/>
            <person name="Wang X."/>
            <person name="Huang H."/>
        </authorList>
    </citation>
    <scope>NUCLEOTIDE SEQUENCE [LARGE SCALE GENOMIC DNA]</scope>
    <source>
        <strain evidence="15">MT/VB/25A 57/8</strain>
    </source>
</reference>
<evidence type="ECO:0000313" key="16">
    <source>
        <dbReference type="Proteomes" id="UP001174677"/>
    </source>
</evidence>
<dbReference type="Gene3D" id="3.80.10.10">
    <property type="entry name" value="Ribonuclease Inhibitor"/>
    <property type="match status" value="2"/>
</dbReference>
<evidence type="ECO:0000256" key="2">
    <source>
        <dbReference type="ARBA" id="ARBA00009592"/>
    </source>
</evidence>
<dbReference type="PRINTS" id="PR00019">
    <property type="entry name" value="LEURICHRPT"/>
</dbReference>
<keyword evidence="6 12" id="KW-0732">Signal</keyword>
<evidence type="ECO:0000256" key="9">
    <source>
        <dbReference type="ARBA" id="ARBA00023136"/>
    </source>
</evidence>
<evidence type="ECO:0000256" key="6">
    <source>
        <dbReference type="ARBA" id="ARBA00022729"/>
    </source>
</evidence>
<dbReference type="PROSITE" id="PS51450">
    <property type="entry name" value="LRR"/>
    <property type="match status" value="1"/>
</dbReference>
<proteinExistence type="inferred from homology"/>
<feature type="domain" description="Leucine-rich repeat-containing N-terminal plant-type" evidence="13">
    <location>
        <begin position="32"/>
        <end position="76"/>
    </location>
</feature>
<evidence type="ECO:0000256" key="1">
    <source>
        <dbReference type="ARBA" id="ARBA00004251"/>
    </source>
</evidence>
<evidence type="ECO:0000256" key="4">
    <source>
        <dbReference type="ARBA" id="ARBA00022614"/>
    </source>
</evidence>
<evidence type="ECO:0000256" key="3">
    <source>
        <dbReference type="ARBA" id="ARBA00022475"/>
    </source>
</evidence>
<evidence type="ECO:0000313" key="15">
    <source>
        <dbReference type="EMBL" id="KAJ9153463.1"/>
    </source>
</evidence>
<dbReference type="SUPFAM" id="SSF52047">
    <property type="entry name" value="RNI-like"/>
    <property type="match status" value="1"/>
</dbReference>
<comment type="subcellular location">
    <subcellularLocation>
        <location evidence="1">Cell membrane</location>
        <topology evidence="1">Single-pass type I membrane protein</topology>
    </subcellularLocation>
</comment>
<name>A0ABQ9KZT5_HEVBR</name>
<dbReference type="Proteomes" id="UP001174677">
    <property type="component" value="Chromosome 15"/>
</dbReference>
<dbReference type="InterPro" id="IPR003591">
    <property type="entry name" value="Leu-rich_rpt_typical-subtyp"/>
</dbReference>
<dbReference type="InterPro" id="IPR001611">
    <property type="entry name" value="Leu-rich_rpt"/>
</dbReference>
<dbReference type="PANTHER" id="PTHR48061:SF46">
    <property type="entry name" value="LEUCINE-RICH REPEAT-CONTAINING N-TERMINAL PLANT-TYPE DOMAIN-CONTAINING PROTEIN"/>
    <property type="match status" value="1"/>
</dbReference>